<evidence type="ECO:0000313" key="1">
    <source>
        <dbReference type="EMBL" id="BBO84436.1"/>
    </source>
</evidence>
<evidence type="ECO:0000313" key="2">
    <source>
        <dbReference type="Proteomes" id="UP000425960"/>
    </source>
</evidence>
<dbReference type="PROSITE" id="PS51257">
    <property type="entry name" value="PROKAR_LIPOPROTEIN"/>
    <property type="match status" value="1"/>
</dbReference>
<proteinExistence type="predicted"/>
<accession>A0A5K7ZW83</accession>
<protein>
    <recommendedName>
        <fullName evidence="3">Lipoprotein</fullName>
    </recommendedName>
</protein>
<dbReference type="RefSeq" id="WP_155311946.1">
    <property type="nucleotide sequence ID" value="NZ_AP021876.1"/>
</dbReference>
<dbReference type="AlphaFoldDB" id="A0A5K7ZW83"/>
<evidence type="ECO:0008006" key="3">
    <source>
        <dbReference type="Google" id="ProtNLM"/>
    </source>
</evidence>
<reference evidence="1 2" key="1">
    <citation type="submission" date="2019-11" db="EMBL/GenBank/DDBJ databases">
        <title>Comparative genomics of hydrocarbon-degrading Desulfosarcina strains.</title>
        <authorList>
            <person name="Watanabe M."/>
            <person name="Kojima H."/>
            <person name="Fukui M."/>
        </authorList>
    </citation>
    <scope>NUCLEOTIDE SEQUENCE [LARGE SCALE GENOMIC DNA]</scope>
    <source>
        <strain evidence="1 2">28bB2T</strain>
    </source>
</reference>
<dbReference type="Proteomes" id="UP000425960">
    <property type="component" value="Chromosome"/>
</dbReference>
<gene>
    <name evidence="1" type="ORF">DSCO28_50020</name>
</gene>
<organism evidence="1 2">
    <name type="scientific">Desulfosarcina ovata subsp. sediminis</name>
    <dbReference type="NCBI Taxonomy" id="885957"/>
    <lineage>
        <taxon>Bacteria</taxon>
        <taxon>Pseudomonadati</taxon>
        <taxon>Thermodesulfobacteriota</taxon>
        <taxon>Desulfobacteria</taxon>
        <taxon>Desulfobacterales</taxon>
        <taxon>Desulfosarcinaceae</taxon>
        <taxon>Desulfosarcina</taxon>
    </lineage>
</organism>
<name>A0A5K7ZW83_9BACT</name>
<dbReference type="KEGG" id="dov:DSCO28_50020"/>
<sequence>MRVEPKKIFLAGMLLLLMGCNDEKRDFDISDVQNPYMKISHATIDTCEYVSGQLRINGTCSDEGDILMVLPLTPGDKRIIGAPRCSHSRYELLTATFGRPPCKVSLEFGGDQSIQAKVAGTDMYCP</sequence>
<dbReference type="EMBL" id="AP021876">
    <property type="protein sequence ID" value="BBO84436.1"/>
    <property type="molecule type" value="Genomic_DNA"/>
</dbReference>